<gene>
    <name evidence="7 9" type="primary">pgi</name>
    <name evidence="9" type="ORF">G7034_02245</name>
</gene>
<dbReference type="InterPro" id="IPR035482">
    <property type="entry name" value="SIS_PGI_2"/>
</dbReference>
<dbReference type="NCBIfam" id="NF001211">
    <property type="entry name" value="PRK00179.1"/>
    <property type="match status" value="1"/>
</dbReference>
<reference evidence="9" key="1">
    <citation type="submission" date="2020-03" db="EMBL/GenBank/DDBJ databases">
        <title>Psychroflexus Maritimus sp. nov., isolate from marine sediment.</title>
        <authorList>
            <person name="Zhong Y.-L."/>
        </authorList>
    </citation>
    <scope>NUCLEOTIDE SEQUENCE</scope>
    <source>
        <strain evidence="9">C1</strain>
    </source>
</reference>
<feature type="active site" description="Proton donor" evidence="7">
    <location>
        <position position="354"/>
    </location>
</feature>
<sequence>MALTTINPSTTKAWSDLKKVFELDKNKSILDFFASENQRASNFQVEAANLYLDFSKNRISEDAFSKLISLAEELGLNEGIKAYFSGGKINETEGRAVLHTALRNEHTQVSVDGQKVAPLIQASLDQIKTFTHKVHSGEWKGFSGKSIQHIVNIGIGGSDLGPNMVVEALAYYQKSVKTHFISNVDGDHVHEVLNQLDPETTLFIVVSKSFSTQETLNNANTAREWLLQHTQQSQVAKHFVAVSANVTKAIDFGIDEAHVFPMWDWVGGRFSLWSAAGISIACALGFDNFKELLAGAHEMDTHFETANFDKNIPVILALLGVWYGNFHQAESEAIIPYSQYLQKLASYLQQASMESNGKSVGRDGQKVNYQTGAIVWGEPGTNSQHAFFQLMHQGTQLIPADFIGFLKPLHGNQHHQDLLMSNFFAQTEAFLKGKSAAEVEKELTSQGKSKEEIDQLLNFKVFEGNKPTNTILAEQLTPKVLGSLIAMYEHKIFVQGFIWNVFSYDQWGVELGKQLANHILKDFTSSEMQNHDPSTVQLINRYKKARS</sequence>
<comment type="caution">
    <text evidence="9">The sequence shown here is derived from an EMBL/GenBank/DDBJ whole genome shotgun (WGS) entry which is preliminary data.</text>
</comment>
<keyword evidence="10" id="KW-1185">Reference proteome</keyword>
<evidence type="ECO:0000256" key="4">
    <source>
        <dbReference type="ARBA" id="ARBA00023152"/>
    </source>
</evidence>
<name>A0A967AIM7_9FLAO</name>
<keyword evidence="3 7" id="KW-0312">Gluconeogenesis</keyword>
<evidence type="ECO:0000256" key="2">
    <source>
        <dbReference type="ARBA" id="ARBA00006604"/>
    </source>
</evidence>
<dbReference type="PROSITE" id="PS00765">
    <property type="entry name" value="P_GLUCOSE_ISOMERASE_1"/>
    <property type="match status" value="1"/>
</dbReference>
<evidence type="ECO:0000256" key="5">
    <source>
        <dbReference type="ARBA" id="ARBA00023235"/>
    </source>
</evidence>
<evidence type="ECO:0000256" key="6">
    <source>
        <dbReference type="ARBA" id="ARBA00029321"/>
    </source>
</evidence>
<dbReference type="Gene3D" id="1.10.1390.10">
    <property type="match status" value="1"/>
</dbReference>
<comment type="catalytic activity">
    <reaction evidence="6 7 8">
        <text>alpha-D-glucose 6-phosphate = beta-D-fructose 6-phosphate</text>
        <dbReference type="Rhea" id="RHEA:11816"/>
        <dbReference type="ChEBI" id="CHEBI:57634"/>
        <dbReference type="ChEBI" id="CHEBI:58225"/>
        <dbReference type="EC" id="5.3.1.9"/>
    </reaction>
</comment>
<comment type="function">
    <text evidence="7">Catalyzes the reversible isomerization of glucose-6-phosphate to fructose-6-phosphate.</text>
</comment>
<dbReference type="InterPro" id="IPR046348">
    <property type="entry name" value="SIS_dom_sf"/>
</dbReference>
<comment type="similarity">
    <text evidence="2 7 8">Belongs to the GPI family.</text>
</comment>
<dbReference type="GO" id="GO:0051156">
    <property type="term" value="P:glucose 6-phosphate metabolic process"/>
    <property type="evidence" value="ECO:0007669"/>
    <property type="project" value="TreeGrafter"/>
</dbReference>
<dbReference type="GO" id="GO:0005829">
    <property type="term" value="C:cytosol"/>
    <property type="evidence" value="ECO:0007669"/>
    <property type="project" value="TreeGrafter"/>
</dbReference>
<proteinExistence type="inferred from homology"/>
<evidence type="ECO:0000313" key="9">
    <source>
        <dbReference type="EMBL" id="NGZ89069.1"/>
    </source>
</evidence>
<dbReference type="InterPro" id="IPR018189">
    <property type="entry name" value="Phosphoglucose_isomerase_CS"/>
</dbReference>
<dbReference type="GO" id="GO:0097367">
    <property type="term" value="F:carbohydrate derivative binding"/>
    <property type="evidence" value="ECO:0007669"/>
    <property type="project" value="InterPro"/>
</dbReference>
<keyword evidence="5 7" id="KW-0413">Isomerase</keyword>
<dbReference type="Pfam" id="PF00342">
    <property type="entry name" value="PGI"/>
    <property type="match status" value="1"/>
</dbReference>
<dbReference type="CDD" id="cd05016">
    <property type="entry name" value="SIS_PGI_2"/>
    <property type="match status" value="1"/>
</dbReference>
<dbReference type="GO" id="GO:0048029">
    <property type="term" value="F:monosaccharide binding"/>
    <property type="evidence" value="ECO:0007669"/>
    <property type="project" value="TreeGrafter"/>
</dbReference>
<comment type="pathway">
    <text evidence="1 7 8">Carbohydrate degradation; glycolysis; D-glyceraldehyde 3-phosphate and glycerone phosphate from D-glucose: step 2/4.</text>
</comment>
<accession>A0A967AIM7</accession>
<evidence type="ECO:0000256" key="7">
    <source>
        <dbReference type="HAMAP-Rule" id="MF_00473"/>
    </source>
</evidence>
<dbReference type="InterPro" id="IPR023096">
    <property type="entry name" value="G6P_Isomerase_C"/>
</dbReference>
<dbReference type="PROSITE" id="PS51463">
    <property type="entry name" value="P_GLUCOSE_ISOMERASE_3"/>
    <property type="match status" value="1"/>
</dbReference>
<dbReference type="GO" id="GO:0004347">
    <property type="term" value="F:glucose-6-phosphate isomerase activity"/>
    <property type="evidence" value="ECO:0007669"/>
    <property type="project" value="UniProtKB-UniRule"/>
</dbReference>
<keyword evidence="4 7" id="KW-0324">Glycolysis</keyword>
<feature type="active site" evidence="7">
    <location>
        <position position="513"/>
    </location>
</feature>
<dbReference type="PANTHER" id="PTHR11469">
    <property type="entry name" value="GLUCOSE-6-PHOSPHATE ISOMERASE"/>
    <property type="match status" value="1"/>
</dbReference>
<evidence type="ECO:0000256" key="3">
    <source>
        <dbReference type="ARBA" id="ARBA00022432"/>
    </source>
</evidence>
<protein>
    <recommendedName>
        <fullName evidence="7">Glucose-6-phosphate isomerase</fullName>
        <shortName evidence="7">GPI</shortName>
        <ecNumber evidence="7">5.3.1.9</ecNumber>
    </recommendedName>
    <alternativeName>
        <fullName evidence="7">Phosphoglucose isomerase</fullName>
        <shortName evidence="7">PGI</shortName>
    </alternativeName>
    <alternativeName>
        <fullName evidence="7">Phosphohexose isomerase</fullName>
        <shortName evidence="7">PHI</shortName>
    </alternativeName>
</protein>
<dbReference type="GO" id="GO:0006094">
    <property type="term" value="P:gluconeogenesis"/>
    <property type="evidence" value="ECO:0007669"/>
    <property type="project" value="UniProtKB-UniRule"/>
</dbReference>
<dbReference type="Proteomes" id="UP000643701">
    <property type="component" value="Unassembled WGS sequence"/>
</dbReference>
<dbReference type="PRINTS" id="PR00662">
    <property type="entry name" value="G6PISOMERASE"/>
</dbReference>
<dbReference type="SUPFAM" id="SSF53697">
    <property type="entry name" value="SIS domain"/>
    <property type="match status" value="1"/>
</dbReference>
<comment type="subcellular location">
    <subcellularLocation>
        <location evidence="7">Cytoplasm</location>
    </subcellularLocation>
</comment>
<dbReference type="InterPro" id="IPR001672">
    <property type="entry name" value="G6P_Isomerase"/>
</dbReference>
<dbReference type="RefSeq" id="WP_166399333.1">
    <property type="nucleotide sequence ID" value="NZ_JAANAS010000024.1"/>
</dbReference>
<dbReference type="GO" id="GO:0006096">
    <property type="term" value="P:glycolytic process"/>
    <property type="evidence" value="ECO:0007669"/>
    <property type="project" value="UniProtKB-UniRule"/>
</dbReference>
<dbReference type="HAMAP" id="MF_00473">
    <property type="entry name" value="G6P_isomerase"/>
    <property type="match status" value="1"/>
</dbReference>
<dbReference type="PANTHER" id="PTHR11469:SF1">
    <property type="entry name" value="GLUCOSE-6-PHOSPHATE ISOMERASE"/>
    <property type="match status" value="1"/>
</dbReference>
<feature type="active site" evidence="7">
    <location>
        <position position="385"/>
    </location>
</feature>
<organism evidence="9 10">
    <name type="scientific">Psychroflexus maritimus</name>
    <dbReference type="NCBI Taxonomy" id="2714865"/>
    <lineage>
        <taxon>Bacteria</taxon>
        <taxon>Pseudomonadati</taxon>
        <taxon>Bacteroidota</taxon>
        <taxon>Flavobacteriia</taxon>
        <taxon>Flavobacteriales</taxon>
        <taxon>Flavobacteriaceae</taxon>
        <taxon>Psychroflexus</taxon>
    </lineage>
</organism>
<dbReference type="EMBL" id="JAANAS010000024">
    <property type="protein sequence ID" value="NGZ89069.1"/>
    <property type="molecule type" value="Genomic_DNA"/>
</dbReference>
<dbReference type="InterPro" id="IPR035476">
    <property type="entry name" value="SIS_PGI_1"/>
</dbReference>
<evidence type="ECO:0000256" key="1">
    <source>
        <dbReference type="ARBA" id="ARBA00004926"/>
    </source>
</evidence>
<evidence type="ECO:0000313" key="10">
    <source>
        <dbReference type="Proteomes" id="UP000643701"/>
    </source>
</evidence>
<dbReference type="EC" id="5.3.1.9" evidence="7"/>
<evidence type="ECO:0000256" key="8">
    <source>
        <dbReference type="RuleBase" id="RU000612"/>
    </source>
</evidence>
<dbReference type="CDD" id="cd05015">
    <property type="entry name" value="SIS_PGI_1"/>
    <property type="match status" value="1"/>
</dbReference>
<dbReference type="AlphaFoldDB" id="A0A967AIM7"/>
<dbReference type="Gene3D" id="3.40.50.10490">
    <property type="entry name" value="Glucose-6-phosphate isomerase like protein, domain 1"/>
    <property type="match status" value="2"/>
</dbReference>
<dbReference type="PROSITE" id="PS00174">
    <property type="entry name" value="P_GLUCOSE_ISOMERASE_2"/>
    <property type="match status" value="1"/>
</dbReference>
<keyword evidence="7" id="KW-0963">Cytoplasm</keyword>
<comment type="pathway">
    <text evidence="7">Carbohydrate biosynthesis; gluconeogenesis.</text>
</comment>